<name>A0A6N0JQ86_ACHDE</name>
<evidence type="ECO:0000256" key="2">
    <source>
        <dbReference type="ARBA" id="ARBA00023444"/>
    </source>
</evidence>
<proteinExistence type="inferred from homology"/>
<evidence type="ECO:0000256" key="1">
    <source>
        <dbReference type="ARBA" id="ARBA00023239"/>
    </source>
</evidence>
<evidence type="ECO:0000256" key="5">
    <source>
        <dbReference type="ARBA" id="ARBA00048470"/>
    </source>
</evidence>
<dbReference type="EMBL" id="CP054569">
    <property type="protein sequence ID" value="QKQ49303.1"/>
    <property type="molecule type" value="Genomic_DNA"/>
</dbReference>
<dbReference type="EC" id="4.1.1.111" evidence="4"/>
<evidence type="ECO:0000313" key="9">
    <source>
        <dbReference type="Proteomes" id="UP000509782"/>
    </source>
</evidence>
<evidence type="ECO:0000256" key="4">
    <source>
        <dbReference type="ARBA" id="ARBA00023471"/>
    </source>
</evidence>
<accession>A0A6N0JQ86</accession>
<reference evidence="8 9" key="1">
    <citation type="submission" date="2020-05" db="EMBL/GenBank/DDBJ databases">
        <title>FDA dAtabase for Regulatory Grade micrObial Sequences (FDA-ARGOS): Supporting development and validation of Infectious Disease Dx tests.</title>
        <authorList>
            <person name="Sproer C."/>
            <person name="Gronow S."/>
            <person name="Severitt S."/>
            <person name="Schroder I."/>
            <person name="Tallon L."/>
            <person name="Sadzewicz L."/>
            <person name="Zhao X."/>
            <person name="Vavikolanu K."/>
            <person name="Mehta A."/>
            <person name="Aluvathingal J."/>
            <person name="Nadendla S."/>
            <person name="Myers T."/>
            <person name="Yan Y."/>
            <person name="Sichtig H."/>
        </authorList>
    </citation>
    <scope>NUCLEOTIDE SEQUENCE [LARGE SCALE GENOMIC DNA]</scope>
    <source>
        <strain evidence="8 9">FDAARGOS_787</strain>
    </source>
</reference>
<evidence type="ECO:0000259" key="6">
    <source>
        <dbReference type="Pfam" id="PF17805"/>
    </source>
</evidence>
<comment type="similarity">
    <text evidence="3">Belongs to the Ahb/Nir family.</text>
</comment>
<feature type="domain" description="Siroheme decarboxylase NirL-like HTH" evidence="7">
    <location>
        <begin position="211"/>
        <end position="255"/>
    </location>
</feature>
<evidence type="ECO:0000313" key="8">
    <source>
        <dbReference type="EMBL" id="QKQ49303.1"/>
    </source>
</evidence>
<evidence type="ECO:0000256" key="3">
    <source>
        <dbReference type="ARBA" id="ARBA00023457"/>
    </source>
</evidence>
<feature type="domain" description="Siroheme decarboxylase AsnC-like ligand binding" evidence="6">
    <location>
        <begin position="102"/>
        <end position="168"/>
    </location>
</feature>
<dbReference type="Pfam" id="PF22451">
    <property type="entry name" value="NirdL-like_HTH"/>
    <property type="match status" value="2"/>
</dbReference>
<keyword evidence="1" id="KW-0456">Lyase</keyword>
<organism evidence="8 9">
    <name type="scientific">Achromobacter denitrificans</name>
    <name type="common">Alcaligenes denitrificans</name>
    <dbReference type="NCBI Taxonomy" id="32002"/>
    <lineage>
        <taxon>Bacteria</taxon>
        <taxon>Pseudomonadati</taxon>
        <taxon>Pseudomonadota</taxon>
        <taxon>Betaproteobacteria</taxon>
        <taxon>Burkholderiales</taxon>
        <taxon>Alcaligenaceae</taxon>
        <taxon>Achromobacter</taxon>
    </lineage>
</organism>
<evidence type="ECO:0000259" key="7">
    <source>
        <dbReference type="Pfam" id="PF22451"/>
    </source>
</evidence>
<dbReference type="Proteomes" id="UP000509782">
    <property type="component" value="Chromosome"/>
</dbReference>
<dbReference type="GO" id="GO:0016829">
    <property type="term" value="F:lyase activity"/>
    <property type="evidence" value="ECO:0007669"/>
    <property type="project" value="UniProtKB-KW"/>
</dbReference>
<comment type="pathway">
    <text evidence="2">Porphyrin-containing compound metabolism.</text>
</comment>
<comment type="catalytic activity">
    <reaction evidence="5">
        <text>siroheme + 2 H(+) = 12,18-didecarboxysiroheme + 2 CO2</text>
        <dbReference type="Rhea" id="RHEA:19093"/>
        <dbReference type="ChEBI" id="CHEBI:15378"/>
        <dbReference type="ChEBI" id="CHEBI:16526"/>
        <dbReference type="ChEBI" id="CHEBI:60052"/>
        <dbReference type="ChEBI" id="CHEBI:140497"/>
        <dbReference type="EC" id="4.1.1.111"/>
    </reaction>
</comment>
<dbReference type="InterPro" id="IPR053953">
    <property type="entry name" value="NirdL-like_HTH"/>
</dbReference>
<sequence length="367" mass="40660">MTTGSWCTTPGHWNAAAASTSPSRAASSSRTGARALASDLPEADLRLLDAWQHGFPLTSRPFALLGACVGLDQATVLDRFRQWRREGVVSRIGPVLHQACFASALVAMQVPPQRLDAVAAYVTRLPEVNHNYEREHALNLWFVAACRDRDALERLLARIAQETGCRPLALPMEAGYHIDLGFSLSSPERRAASVETARRIRLPPAGSAAEALLHAAQDGIELSARPYRRLGRVAGLREEDVLRRLGQWQRDGVFRRFGVVLRHRRLGFRANAMCVWDVDDAAVDALGARLGAEPGVTLCYRRTRSLPHWPYNLFCMIHGKERDAVLALRAEIAARLGLDAWAHAVLFSTRCFKQRGARLAIEERTHG</sequence>
<dbReference type="InterPro" id="IPR040523">
    <property type="entry name" value="AsnC_trans_reg2"/>
</dbReference>
<dbReference type="InterPro" id="IPR050684">
    <property type="entry name" value="HTH-Siroheme_Decarb"/>
</dbReference>
<dbReference type="AlphaFoldDB" id="A0A6N0JQ86"/>
<gene>
    <name evidence="8" type="ORF">FOC81_22375</name>
</gene>
<dbReference type="Gene3D" id="3.30.70.3460">
    <property type="match status" value="2"/>
</dbReference>
<protein>
    <recommendedName>
        <fullName evidence="4">siroheme decarboxylase</fullName>
        <ecNumber evidence="4">4.1.1.111</ecNumber>
    </recommendedName>
</protein>
<dbReference type="PANTHER" id="PTHR43413:SF1">
    <property type="entry name" value="SIROHEME DECARBOXYLASE NIRL SUBUNIT"/>
    <property type="match status" value="1"/>
</dbReference>
<feature type="domain" description="Siroheme decarboxylase NirL-like HTH" evidence="7">
    <location>
        <begin position="44"/>
        <end position="89"/>
    </location>
</feature>
<dbReference type="Pfam" id="PF17805">
    <property type="entry name" value="AsnC_trans_reg2"/>
    <property type="match status" value="2"/>
</dbReference>
<dbReference type="PANTHER" id="PTHR43413">
    <property type="entry name" value="TRANSCRIPTIONAL REGULATOR, ASNC FAMILY"/>
    <property type="match status" value="1"/>
</dbReference>
<feature type="domain" description="Siroheme decarboxylase AsnC-like ligand binding" evidence="6">
    <location>
        <begin position="265"/>
        <end position="353"/>
    </location>
</feature>